<dbReference type="PROSITE" id="PS50093">
    <property type="entry name" value="PKD"/>
    <property type="match status" value="1"/>
</dbReference>
<organism evidence="2 3">
    <name type="scientific">Candidatus Nomurabacteria bacterium GW2011_GWF2_43_8</name>
    <dbReference type="NCBI Taxonomy" id="1618779"/>
    <lineage>
        <taxon>Bacteria</taxon>
        <taxon>Candidatus Nomuraibacteriota</taxon>
    </lineage>
</organism>
<reference evidence="2 3" key="1">
    <citation type="journal article" date="2015" name="Nature">
        <title>rRNA introns, odd ribosomes, and small enigmatic genomes across a large radiation of phyla.</title>
        <authorList>
            <person name="Brown C.T."/>
            <person name="Hug L.A."/>
            <person name="Thomas B.C."/>
            <person name="Sharon I."/>
            <person name="Castelle C.J."/>
            <person name="Singh A."/>
            <person name="Wilkins M.J."/>
            <person name="Williams K.H."/>
            <person name="Banfield J.F."/>
        </authorList>
    </citation>
    <scope>NUCLEOTIDE SEQUENCE [LARGE SCALE GENOMIC DNA]</scope>
</reference>
<dbReference type="Pfam" id="PF01471">
    <property type="entry name" value="PG_binding_1"/>
    <property type="match status" value="2"/>
</dbReference>
<dbReference type="InterPro" id="IPR036365">
    <property type="entry name" value="PGBD-like_sf"/>
</dbReference>
<dbReference type="CDD" id="cd00146">
    <property type="entry name" value="PKD"/>
    <property type="match status" value="1"/>
</dbReference>
<dbReference type="InterPro" id="IPR014756">
    <property type="entry name" value="Ig_E-set"/>
</dbReference>
<dbReference type="Gene3D" id="2.60.40.10">
    <property type="entry name" value="Immunoglobulins"/>
    <property type="match status" value="5"/>
</dbReference>
<gene>
    <name evidence="2" type="ORF">UW07_C0017G0006</name>
</gene>
<feature type="domain" description="PKD" evidence="1">
    <location>
        <begin position="533"/>
        <end position="610"/>
    </location>
</feature>
<dbReference type="SMART" id="SM00089">
    <property type="entry name" value="PKD"/>
    <property type="match status" value="2"/>
</dbReference>
<dbReference type="SUPFAM" id="SSF81296">
    <property type="entry name" value="E set domains"/>
    <property type="match status" value="2"/>
</dbReference>
<dbReference type="Gene3D" id="1.10.101.10">
    <property type="entry name" value="PGBD-like superfamily/PGBD"/>
    <property type="match status" value="2"/>
</dbReference>
<evidence type="ECO:0000259" key="1">
    <source>
        <dbReference type="PROSITE" id="PS50093"/>
    </source>
</evidence>
<dbReference type="EMBL" id="LCGX01000017">
    <property type="protein sequence ID" value="KKT24350.1"/>
    <property type="molecule type" value="Genomic_DNA"/>
</dbReference>
<protein>
    <recommendedName>
        <fullName evidence="1">PKD domain-containing protein</fullName>
    </recommendedName>
</protein>
<dbReference type="InterPro" id="IPR013783">
    <property type="entry name" value="Ig-like_fold"/>
</dbReference>
<dbReference type="PATRIC" id="fig|1618779.3.peg.352"/>
<dbReference type="InterPro" id="IPR036366">
    <property type="entry name" value="PGBDSf"/>
</dbReference>
<evidence type="ECO:0000313" key="2">
    <source>
        <dbReference type="EMBL" id="KKT24350.1"/>
    </source>
</evidence>
<dbReference type="CDD" id="cd00102">
    <property type="entry name" value="IPT"/>
    <property type="match status" value="1"/>
</dbReference>
<dbReference type="Proteomes" id="UP000033831">
    <property type="component" value="Unassembled WGS sequence"/>
</dbReference>
<dbReference type="InterPro" id="IPR000601">
    <property type="entry name" value="PKD_dom"/>
</dbReference>
<dbReference type="SUPFAM" id="SSF47090">
    <property type="entry name" value="PGBD-like"/>
    <property type="match status" value="2"/>
</dbReference>
<accession>A0A0G1FPR4</accession>
<dbReference type="SUPFAM" id="SSF49299">
    <property type="entry name" value="PKD domain"/>
    <property type="match status" value="2"/>
</dbReference>
<evidence type="ECO:0000313" key="3">
    <source>
        <dbReference type="Proteomes" id="UP000033831"/>
    </source>
</evidence>
<comment type="caution">
    <text evidence="2">The sequence shown here is derived from an EMBL/GenBank/DDBJ whole genome shotgun (WGS) entry which is preliminary data.</text>
</comment>
<name>A0A0G1FPR4_9BACT</name>
<dbReference type="InterPro" id="IPR022409">
    <property type="entry name" value="PKD/Chitinase_dom"/>
</dbReference>
<proteinExistence type="predicted"/>
<dbReference type="InterPro" id="IPR002477">
    <property type="entry name" value="Peptidoglycan-bd-like"/>
</dbReference>
<dbReference type="InterPro" id="IPR035986">
    <property type="entry name" value="PKD_dom_sf"/>
</dbReference>
<sequence length="1560" mass="162922">MKKYILFLFVFIFGLFFTTNFISAQTASGTDCVIYNTLRLGSVGSEVSCLQTQLGITADGNFGPATKAALMAWQNSVGLTADGVLGTRSRAILNGTPIAVPSLPAGCTSTSGYSVTTGEPCGTSYPPGCTSNTGYSVTTGTSCGDPYPYIIYPNGGEQLGEGSYVDIKWFAPYVGYQAKIALLRIDAPSGTERPIFYASAGVAGENTLPSWKVEGISAYSGGPTSGWYKISLYQQTVDGYEYIRDYSDDNFQIVSGNTSSTSPVISGVSGPQALNVGQTGTWKVSASDPSGGNLSYSVKWGDEVSTIIPYSTSPTSSSFTQSATFTHSYSKAGIYTPVFYVKNGNGQEAKTSLSVNVGNSTLPFLALSLDPRSPNYALYNPGDKDATLMVARFEAMGADINVDQVTVCAQTKNPLDLQNIEVSVDGDKVGSTYSLPYWNSVKKCYWGSIGDIDWDIQEGDSMEFSFKADINSAALEQDVKLAIIGVASNDKSLDVAGLDLWGNTIKIASGTNASPEIGPIAILDGIRAGQSVNFNFSATDANNDDLSWSLYWGEGPGSTTTCPVNPTTGSKKNWNYSTSHTWAKAGTYKVEVTVNDCRGGYDGTSFTVNVGSSTTTPSVTVLSPNGGEVLTAGKNLDISWKVTGAEHFVGTRLSLLDLNGTVLRDLNGPAVTSVLIGNSINGTNYSSDLGTGPGYSGVYIVKVCLVGNSVETTLCDTSNSYFRLASATTTPSVTVLSPNGGESLVQGKTIKITWKDSLYNKSTSKYNITLRSAANFYSIAKESYPGGGDATGLYSYWIVGTGPGYDTIPNDTYILHICNAITSACDYSDGYFQIVSGTTTNVAPKITSLLPASGPVGTGVVITGTGFTSYDNTVNGISSMGNFQVSGKMANYNQTKIGFAIPKINTYGGQLVPGVYAVQVGNAGGSSNNLNFTVTNTTAPKITSLSPTSVKPGDTVYITGSNFIKPDMSNNNYLAVSLYGPSGSQIPNPTFISSTSLSFVVPSNYASGKYTVAVFQNFVYSNGVELNVTSPDSLSITTPSPLPNAKVGTAYNLSIQGTPVAGPYNWSLVFGSSWPPGLVMNSSPCYVAPCSTVAVISGTPTTAGTYVFTIGASYNSQSTTKRFSLTVDPATTTPSITVLSPNGGEVLTQGQNHKITWTGNGISTVFAFLVPANSTGNGAGSLGAIGSVSSGNVIYWDAKTVWSDINNANSATTIQPGSYKIYLVGNVANVLGQTVNDMSNSAFTITSATTTATLPTVYTTAVTNITTNSATSGGYVLVDGGAPVTARGITYNSATKPTLSNLHTSDGTGTGEFTSNFTQNLRPGTTFYVRAYATNSKGTAYGNEVFFTTAATTTSTYSGTSASTNTPSTTSNGGTLTPSSASCYIQAGQNTCPINFNWSVDASTRNTYPGKDGFWIDYTYLGSSAQTNNSGTQSSLVVPYGGKTFSLQIGERISPQVKVTVATATVAATCNPGLSWLNGSCTGSVLGAQGFNFTQTLKVGSQGNEVTELQLYLTRAGYDIGVADGKFGPLTEAAVLKLQADKGLKVDGIVGPEVRAVLNG</sequence>